<evidence type="ECO:0000259" key="6">
    <source>
        <dbReference type="Pfam" id="PF02900"/>
    </source>
</evidence>
<name>A0A9P6JTG7_9AGAR</name>
<dbReference type="EMBL" id="MU157832">
    <property type="protein sequence ID" value="KAF9532351.1"/>
    <property type="molecule type" value="Genomic_DNA"/>
</dbReference>
<dbReference type="AlphaFoldDB" id="A0A9P6JTG7"/>
<dbReference type="GO" id="GO:0008270">
    <property type="term" value="F:zinc ion binding"/>
    <property type="evidence" value="ECO:0007669"/>
    <property type="project" value="InterPro"/>
</dbReference>
<evidence type="ECO:0000256" key="2">
    <source>
        <dbReference type="ARBA" id="ARBA00007581"/>
    </source>
</evidence>
<evidence type="ECO:0000256" key="4">
    <source>
        <dbReference type="ARBA" id="ARBA00022833"/>
    </source>
</evidence>
<evidence type="ECO:0000256" key="5">
    <source>
        <dbReference type="ARBA" id="ARBA00023002"/>
    </source>
</evidence>
<evidence type="ECO:0000256" key="1">
    <source>
        <dbReference type="ARBA" id="ARBA00001947"/>
    </source>
</evidence>
<comment type="cofactor">
    <cofactor evidence="1">
        <name>Zn(2+)</name>
        <dbReference type="ChEBI" id="CHEBI:29105"/>
    </cofactor>
</comment>
<reference evidence="7" key="1">
    <citation type="submission" date="2020-11" db="EMBL/GenBank/DDBJ databases">
        <authorList>
            <consortium name="DOE Joint Genome Institute"/>
            <person name="Ahrendt S."/>
            <person name="Riley R."/>
            <person name="Andreopoulos W."/>
            <person name="Labutti K."/>
            <person name="Pangilinan J."/>
            <person name="Ruiz-Duenas F.J."/>
            <person name="Barrasa J.M."/>
            <person name="Sanchez-Garcia M."/>
            <person name="Camarero S."/>
            <person name="Miyauchi S."/>
            <person name="Serrano A."/>
            <person name="Linde D."/>
            <person name="Babiker R."/>
            <person name="Drula E."/>
            <person name="Ayuso-Fernandez I."/>
            <person name="Pacheco R."/>
            <person name="Padilla G."/>
            <person name="Ferreira P."/>
            <person name="Barriuso J."/>
            <person name="Kellner H."/>
            <person name="Castanera R."/>
            <person name="Alfaro M."/>
            <person name="Ramirez L."/>
            <person name="Pisabarro A.G."/>
            <person name="Kuo A."/>
            <person name="Tritt A."/>
            <person name="Lipzen A."/>
            <person name="He G."/>
            <person name="Yan M."/>
            <person name="Ng V."/>
            <person name="Cullen D."/>
            <person name="Martin F."/>
            <person name="Rosso M.-N."/>
            <person name="Henrissat B."/>
            <person name="Hibbett D."/>
            <person name="Martinez A.T."/>
            <person name="Grigoriev I.V."/>
        </authorList>
    </citation>
    <scope>NUCLEOTIDE SEQUENCE</scope>
    <source>
        <strain evidence="7">CBS 506.95</strain>
    </source>
</reference>
<dbReference type="PANTHER" id="PTHR30096">
    <property type="entry name" value="4,5-DOPA DIOXYGENASE EXTRADIOL-LIKE PROTEIN"/>
    <property type="match status" value="1"/>
</dbReference>
<gene>
    <name evidence="7" type="ORF">CPB83DRAFT_847698</name>
</gene>
<dbReference type="GO" id="GO:0008198">
    <property type="term" value="F:ferrous iron binding"/>
    <property type="evidence" value="ECO:0007669"/>
    <property type="project" value="InterPro"/>
</dbReference>
<dbReference type="Pfam" id="PF02900">
    <property type="entry name" value="LigB"/>
    <property type="match status" value="1"/>
</dbReference>
<dbReference type="PIRSF" id="PIRSF006157">
    <property type="entry name" value="Doxgns_DODA"/>
    <property type="match status" value="1"/>
</dbReference>
<protein>
    <submittedName>
        <fullName evidence="7">Extradiol ring-cleavage dioxygenase, class III enzyme, subunit B</fullName>
    </submittedName>
</protein>
<organism evidence="7 8">
    <name type="scientific">Crepidotus variabilis</name>
    <dbReference type="NCBI Taxonomy" id="179855"/>
    <lineage>
        <taxon>Eukaryota</taxon>
        <taxon>Fungi</taxon>
        <taxon>Dikarya</taxon>
        <taxon>Basidiomycota</taxon>
        <taxon>Agaricomycotina</taxon>
        <taxon>Agaricomycetes</taxon>
        <taxon>Agaricomycetidae</taxon>
        <taxon>Agaricales</taxon>
        <taxon>Agaricineae</taxon>
        <taxon>Crepidotaceae</taxon>
        <taxon>Crepidotus</taxon>
    </lineage>
</organism>
<comment type="similarity">
    <text evidence="2">Belongs to the DODA-type extradiol aromatic ring-opening dioxygenase family.</text>
</comment>
<feature type="domain" description="Extradiol ring-cleavage dioxygenase class III enzyme subunit B" evidence="6">
    <location>
        <begin position="25"/>
        <end position="296"/>
    </location>
</feature>
<dbReference type="CDD" id="cd07363">
    <property type="entry name" value="45_DOPA_Dioxygenase"/>
    <property type="match status" value="1"/>
</dbReference>
<keyword evidence="4" id="KW-0862">Zinc</keyword>
<evidence type="ECO:0000313" key="8">
    <source>
        <dbReference type="Proteomes" id="UP000807306"/>
    </source>
</evidence>
<evidence type="ECO:0000313" key="7">
    <source>
        <dbReference type="EMBL" id="KAF9532351.1"/>
    </source>
</evidence>
<dbReference type="PANTHER" id="PTHR30096:SF0">
    <property type="entry name" value="4,5-DOPA DIOXYGENASE EXTRADIOL-LIKE PROTEIN"/>
    <property type="match status" value="1"/>
</dbReference>
<keyword evidence="5" id="KW-0560">Oxidoreductase</keyword>
<keyword evidence="8" id="KW-1185">Reference proteome</keyword>
<keyword evidence="7" id="KW-0223">Dioxygenase</keyword>
<proteinExistence type="inferred from homology"/>
<dbReference type="SUPFAM" id="SSF53213">
    <property type="entry name" value="LigB-like"/>
    <property type="match status" value="1"/>
</dbReference>
<comment type="caution">
    <text evidence="7">The sequence shown here is derived from an EMBL/GenBank/DDBJ whole genome shotgun (WGS) entry which is preliminary data.</text>
</comment>
<dbReference type="Gene3D" id="3.40.830.10">
    <property type="entry name" value="LigB-like"/>
    <property type="match status" value="1"/>
</dbReference>
<sequence length="310" mass="34022">MSTTLAPSWRGALDALPDTPDKIPAFFFAHGSPMLSWMKATSGDPNSSYLGEGGVLYQFLSDFGPTLLKKYQPKGIVVFSAHWETEDARLVTDYGDENPLLYDYYGFPKPLYDLQFKSRGDTSLAQRVVDLYTKAGHKSRLSPATETRGSDGRGFEGPGLDHGVFIPFRVMFGEVFTEIPIVEVSIDASLDPEKNWQIGKAVAQLREEGILVLSGGLIAHNLRERDCFTPTTASELHKSFDRAVHEAIQVKDAAERKKALVALPNHHGFRSMHPRADHFVPIYVAAGAGEGGNVLTLGDMYGIPTFAFGV</sequence>
<keyword evidence="3" id="KW-0479">Metal-binding</keyword>
<dbReference type="OrthoDB" id="7396853at2759"/>
<dbReference type="Proteomes" id="UP000807306">
    <property type="component" value="Unassembled WGS sequence"/>
</dbReference>
<dbReference type="InterPro" id="IPR004183">
    <property type="entry name" value="Xdiol_dOase_suB"/>
</dbReference>
<accession>A0A9P6JTG7</accession>
<evidence type="ECO:0000256" key="3">
    <source>
        <dbReference type="ARBA" id="ARBA00022723"/>
    </source>
</evidence>
<dbReference type="GO" id="GO:0016702">
    <property type="term" value="F:oxidoreductase activity, acting on single donors with incorporation of molecular oxygen, incorporation of two atoms of oxygen"/>
    <property type="evidence" value="ECO:0007669"/>
    <property type="project" value="UniProtKB-ARBA"/>
</dbReference>
<dbReference type="InterPro" id="IPR014436">
    <property type="entry name" value="Extradiol_dOase_DODA"/>
</dbReference>